<comment type="caution">
    <text evidence="3">The sequence shown here is derived from an EMBL/GenBank/DDBJ whole genome shotgun (WGS) entry which is preliminary data.</text>
</comment>
<feature type="transmembrane region" description="Helical" evidence="1">
    <location>
        <begin position="199"/>
        <end position="217"/>
    </location>
</feature>
<feature type="transmembrane region" description="Helical" evidence="1">
    <location>
        <begin position="90"/>
        <end position="112"/>
    </location>
</feature>
<dbReference type="Pfam" id="PF09335">
    <property type="entry name" value="VTT_dom"/>
    <property type="match status" value="1"/>
</dbReference>
<dbReference type="AlphaFoldDB" id="A0A839UUX3"/>
<evidence type="ECO:0000313" key="4">
    <source>
        <dbReference type="Proteomes" id="UP000557688"/>
    </source>
</evidence>
<dbReference type="InterPro" id="IPR032816">
    <property type="entry name" value="VTT_dom"/>
</dbReference>
<proteinExistence type="predicted"/>
<dbReference type="RefSeq" id="WP_183274616.1">
    <property type="nucleotide sequence ID" value="NZ_JACHXV010000001.1"/>
</dbReference>
<accession>A0A839UUX3</accession>
<reference evidence="3 4" key="1">
    <citation type="submission" date="2020-08" db="EMBL/GenBank/DDBJ databases">
        <title>Genomic Encyclopedia of Type Strains, Phase III (KMG-III): the genomes of soil and plant-associated and newly described type strains.</title>
        <authorList>
            <person name="Whitman W."/>
        </authorList>
    </citation>
    <scope>NUCLEOTIDE SEQUENCE [LARGE SCALE GENOMIC DNA]</scope>
    <source>
        <strain evidence="3 4">CECT 8088</strain>
    </source>
</reference>
<evidence type="ECO:0000259" key="2">
    <source>
        <dbReference type="Pfam" id="PF09335"/>
    </source>
</evidence>
<feature type="transmembrane region" description="Helical" evidence="1">
    <location>
        <begin position="61"/>
        <end position="84"/>
    </location>
</feature>
<keyword evidence="1" id="KW-0812">Transmembrane</keyword>
<keyword evidence="1" id="KW-0472">Membrane</keyword>
<feature type="transmembrane region" description="Helical" evidence="1">
    <location>
        <begin position="20"/>
        <end position="40"/>
    </location>
</feature>
<organism evidence="3 4">
    <name type="scientific">Endobacter medicaginis</name>
    <dbReference type="NCBI Taxonomy" id="1181271"/>
    <lineage>
        <taxon>Bacteria</taxon>
        <taxon>Pseudomonadati</taxon>
        <taxon>Pseudomonadota</taxon>
        <taxon>Alphaproteobacteria</taxon>
        <taxon>Acetobacterales</taxon>
        <taxon>Acetobacteraceae</taxon>
        <taxon>Endobacter</taxon>
    </lineage>
</organism>
<dbReference type="Proteomes" id="UP000557688">
    <property type="component" value="Unassembled WGS sequence"/>
</dbReference>
<evidence type="ECO:0000256" key="1">
    <source>
        <dbReference type="SAM" id="Phobius"/>
    </source>
</evidence>
<keyword evidence="4" id="KW-1185">Reference proteome</keyword>
<protein>
    <submittedName>
        <fullName evidence="3">Putative membrane protein YdjX (TVP38/TMEM64 family)</fullName>
    </submittedName>
</protein>
<sequence>MTMPTTDREAPPAAGAATLLRPALTVAVLLGVGLGLRVLLLHHGGLAGLQDLRLPWWEFTALGAVVCAVGLPRQAVCFAAAFAYGTGAGLGLAFAANLIACLAVYGLARGLAGTMRTRWLRPDGRGRRLVARLRARPFVAVLTLRLLPVGSSLLINLASGAAGLRLVPFALATALGSLPQTVIFTLLGGGTRIGHVGQIGLGIGLFVLSGLCGVALLRRNEAEIGPAD</sequence>
<evidence type="ECO:0000313" key="3">
    <source>
        <dbReference type="EMBL" id="MBB3172455.1"/>
    </source>
</evidence>
<dbReference type="EMBL" id="JACHXV010000001">
    <property type="protein sequence ID" value="MBB3172455.1"/>
    <property type="molecule type" value="Genomic_DNA"/>
</dbReference>
<feature type="domain" description="VTT" evidence="2">
    <location>
        <begin position="71"/>
        <end position="188"/>
    </location>
</feature>
<gene>
    <name evidence="3" type="ORF">FHR90_000261</name>
</gene>
<name>A0A839UUX3_9PROT</name>
<keyword evidence="1" id="KW-1133">Transmembrane helix</keyword>